<keyword evidence="8" id="KW-1185">Reference proteome</keyword>
<feature type="binding site" evidence="6">
    <location>
        <position position="50"/>
    </location>
    <ligand>
        <name>pyruvate</name>
        <dbReference type="ChEBI" id="CHEBI:15361"/>
    </ligand>
</feature>
<dbReference type="SUPFAM" id="SSF51569">
    <property type="entry name" value="Aldolase"/>
    <property type="match status" value="1"/>
</dbReference>
<feature type="active site" description="Proton donor/acceptor" evidence="5">
    <location>
        <position position="139"/>
    </location>
</feature>
<feature type="active site" description="Schiff-base intermediate with substrate" evidence="5">
    <location>
        <position position="167"/>
    </location>
</feature>
<dbReference type="PANTHER" id="PTHR12128:SF66">
    <property type="entry name" value="4-HYDROXY-2-OXOGLUTARATE ALDOLASE, MITOCHONDRIAL"/>
    <property type="match status" value="1"/>
</dbReference>
<comment type="similarity">
    <text evidence="1 4">Belongs to the DapA family.</text>
</comment>
<evidence type="ECO:0000313" key="7">
    <source>
        <dbReference type="EMBL" id="OKH94151.1"/>
    </source>
</evidence>
<evidence type="ECO:0000313" key="8">
    <source>
        <dbReference type="Proteomes" id="UP000186455"/>
    </source>
</evidence>
<protein>
    <submittedName>
        <fullName evidence="7">Dihydrodipicolinate synthase</fullName>
    </submittedName>
</protein>
<comment type="caution">
    <text evidence="7">The sequence shown here is derived from an EMBL/GenBank/DDBJ whole genome shotgun (WGS) entry which is preliminary data.</text>
</comment>
<dbReference type="PROSITE" id="PS00666">
    <property type="entry name" value="DHDPS_2"/>
    <property type="match status" value="1"/>
</dbReference>
<evidence type="ECO:0000256" key="3">
    <source>
        <dbReference type="ARBA" id="ARBA00023270"/>
    </source>
</evidence>
<dbReference type="InterPro" id="IPR020625">
    <property type="entry name" value="Schiff_base-form_aldolases_AS"/>
</dbReference>
<dbReference type="SMART" id="SM01130">
    <property type="entry name" value="DHDPS"/>
    <property type="match status" value="1"/>
</dbReference>
<dbReference type="PIRSF" id="PIRSF001365">
    <property type="entry name" value="DHDPS"/>
    <property type="match status" value="1"/>
</dbReference>
<dbReference type="InterPro" id="IPR002220">
    <property type="entry name" value="DapA-like"/>
</dbReference>
<dbReference type="GO" id="GO:0008840">
    <property type="term" value="F:4-hydroxy-tetrahydrodipicolinate synthase activity"/>
    <property type="evidence" value="ECO:0007669"/>
    <property type="project" value="TreeGrafter"/>
</dbReference>
<feature type="binding site" evidence="6">
    <location>
        <position position="210"/>
    </location>
    <ligand>
        <name>pyruvate</name>
        <dbReference type="ChEBI" id="CHEBI:15361"/>
    </ligand>
</feature>
<dbReference type="Pfam" id="PF00701">
    <property type="entry name" value="DHDPS"/>
    <property type="match status" value="1"/>
</dbReference>
<evidence type="ECO:0000256" key="5">
    <source>
        <dbReference type="PIRSR" id="PIRSR001365-1"/>
    </source>
</evidence>
<evidence type="ECO:0000256" key="4">
    <source>
        <dbReference type="PIRNR" id="PIRNR001365"/>
    </source>
</evidence>
<keyword evidence="2 4" id="KW-0456">Lyase</keyword>
<gene>
    <name evidence="7" type="ORF">AB852_16160</name>
</gene>
<accession>A0A1Q4V8H8</accession>
<dbReference type="PANTHER" id="PTHR12128">
    <property type="entry name" value="DIHYDRODIPICOLINATE SYNTHASE"/>
    <property type="match status" value="1"/>
</dbReference>
<dbReference type="PRINTS" id="PR00146">
    <property type="entry name" value="DHPICSNTHASE"/>
</dbReference>
<sequence>MTWHTPVDGLHVPLITPFTAEGTVAADALEALARAALDAGATGLVALGTTGETAVLDADERRTVVEVCARVCEERGAHLTVGAGSNDTRAGERALAGLAGTGASAALVTVPAFTRPSEEGVVAHFTRLSAACPVPLIVYHIPYRTGLPLSVDALRALARIPGVAAVKYAPGAITQDTMELLGDPVPGFSVLAGDDVFVSPLLALGASGSILASAHLATGRFAELAAAWRSGDTVRARDLGHALARMSAALFREPNPAVVKGVLHERGLIPTAEVRLPLLPARPDSVTRALRLLTEVEGTVTAA</sequence>
<organism evidence="7 8">
    <name type="scientific">Streptomyces uncialis</name>
    <dbReference type="NCBI Taxonomy" id="1048205"/>
    <lineage>
        <taxon>Bacteria</taxon>
        <taxon>Bacillati</taxon>
        <taxon>Actinomycetota</taxon>
        <taxon>Actinomycetes</taxon>
        <taxon>Kitasatosporales</taxon>
        <taxon>Streptomycetaceae</taxon>
        <taxon>Streptomyces</taxon>
    </lineage>
</organism>
<proteinExistence type="inferred from homology"/>
<evidence type="ECO:0000256" key="2">
    <source>
        <dbReference type="ARBA" id="ARBA00023239"/>
    </source>
</evidence>
<evidence type="ECO:0000256" key="1">
    <source>
        <dbReference type="ARBA" id="ARBA00007592"/>
    </source>
</evidence>
<dbReference type="InterPro" id="IPR013785">
    <property type="entry name" value="Aldolase_TIM"/>
</dbReference>
<evidence type="ECO:0000256" key="6">
    <source>
        <dbReference type="PIRSR" id="PIRSR001365-2"/>
    </source>
</evidence>
<dbReference type="Proteomes" id="UP000186455">
    <property type="component" value="Unassembled WGS sequence"/>
</dbReference>
<name>A0A1Q4V8H8_9ACTN</name>
<dbReference type="Gene3D" id="3.20.20.70">
    <property type="entry name" value="Aldolase class I"/>
    <property type="match status" value="1"/>
</dbReference>
<dbReference type="GO" id="GO:0044281">
    <property type="term" value="P:small molecule metabolic process"/>
    <property type="evidence" value="ECO:0007669"/>
    <property type="project" value="UniProtKB-ARBA"/>
</dbReference>
<dbReference type="AlphaFoldDB" id="A0A1Q4V8H8"/>
<dbReference type="RefSeq" id="WP_073788786.1">
    <property type="nucleotide sequence ID" value="NZ_LFBV01000003.1"/>
</dbReference>
<dbReference type="EMBL" id="LFBV01000003">
    <property type="protein sequence ID" value="OKH94151.1"/>
    <property type="molecule type" value="Genomic_DNA"/>
</dbReference>
<dbReference type="STRING" id="1048205.AB852_16160"/>
<keyword evidence="3" id="KW-0704">Schiff base</keyword>
<reference evidence="7 8" key="1">
    <citation type="submission" date="2015-06" db="EMBL/GenBank/DDBJ databases">
        <title>Cloning and characterization of the uncialamcin biosynthetic gene cluster.</title>
        <authorList>
            <person name="Yan X."/>
            <person name="Huang T."/>
            <person name="Ge H."/>
            <person name="Shen B."/>
        </authorList>
    </citation>
    <scope>NUCLEOTIDE SEQUENCE [LARGE SCALE GENOMIC DNA]</scope>
    <source>
        <strain evidence="7 8">DCA2648</strain>
    </source>
</reference>